<dbReference type="Proteomes" id="UP000054230">
    <property type="component" value="Unassembled WGS sequence"/>
</dbReference>
<sequence>MFLIYLNFNDKNRLDNEKTVKTSQTRKFTDENFRQYFFYQ</sequence>
<dbReference type="PATRIC" id="fig|1360.106.peg.2024"/>
<protein>
    <submittedName>
        <fullName evidence="1">Uncharacterized protein</fullName>
    </submittedName>
</protein>
<accession>A0A0V8AV84</accession>
<name>A0A0V8AV84_LACLL</name>
<dbReference type="EMBL" id="LKLP01000088">
    <property type="protein sequence ID" value="KSU07518.1"/>
    <property type="molecule type" value="Genomic_DNA"/>
</dbReference>
<reference evidence="2" key="1">
    <citation type="submission" date="2015-10" db="EMBL/GenBank/DDBJ databases">
        <title>Draft Genome Sequences of 11 Lactococcus lactis subspecies cremoris strains.</title>
        <authorList>
            <person name="Wels M."/>
            <person name="Backus L."/>
            <person name="Boekhorst J."/>
            <person name="Dijkstra A."/>
            <person name="Beerthuizen M."/>
            <person name="Kelly W."/>
            <person name="Siezen R."/>
            <person name="Bachmann H."/>
            <person name="Van Hijum S."/>
        </authorList>
    </citation>
    <scope>NUCLEOTIDE SEQUENCE [LARGE SCALE GENOMIC DNA]</scope>
    <source>
        <strain evidence="2">LMG8520</strain>
    </source>
</reference>
<gene>
    <name evidence="1" type="ORF">LMG8520_1809</name>
</gene>
<organism evidence="1 2">
    <name type="scientific">Lactococcus lactis subsp. lactis</name>
    <name type="common">Streptococcus lactis</name>
    <dbReference type="NCBI Taxonomy" id="1360"/>
    <lineage>
        <taxon>Bacteria</taxon>
        <taxon>Bacillati</taxon>
        <taxon>Bacillota</taxon>
        <taxon>Bacilli</taxon>
        <taxon>Lactobacillales</taxon>
        <taxon>Streptococcaceae</taxon>
        <taxon>Lactococcus</taxon>
    </lineage>
</organism>
<comment type="caution">
    <text evidence="1">The sequence shown here is derived from an EMBL/GenBank/DDBJ whole genome shotgun (WGS) entry which is preliminary data.</text>
</comment>
<proteinExistence type="predicted"/>
<dbReference type="AlphaFoldDB" id="A0A0V8AV84"/>
<evidence type="ECO:0000313" key="1">
    <source>
        <dbReference type="EMBL" id="KSU07518.1"/>
    </source>
</evidence>
<evidence type="ECO:0000313" key="2">
    <source>
        <dbReference type="Proteomes" id="UP000054230"/>
    </source>
</evidence>